<dbReference type="GO" id="GO:0051087">
    <property type="term" value="F:protein-folding chaperone binding"/>
    <property type="evidence" value="ECO:0007669"/>
    <property type="project" value="InterPro"/>
</dbReference>
<dbReference type="SMART" id="SM00213">
    <property type="entry name" value="UBQ"/>
    <property type="match status" value="1"/>
</dbReference>
<protein>
    <recommendedName>
        <fullName evidence="1">BAG family molecular chaperone regulator 1</fullName>
    </recommendedName>
</protein>
<dbReference type="eggNOG" id="ENOG502TB75">
    <property type="taxonomic scope" value="Eukaryota"/>
</dbReference>
<evidence type="ECO:0000256" key="2">
    <source>
        <dbReference type="ARBA" id="ARBA00023186"/>
    </source>
</evidence>
<dbReference type="PROSITE" id="PS51035">
    <property type="entry name" value="BAG"/>
    <property type="match status" value="1"/>
</dbReference>
<name>T1J8N3_STRMM</name>
<feature type="domain" description="BAG" evidence="5">
    <location>
        <begin position="111"/>
        <end position="191"/>
    </location>
</feature>
<dbReference type="Gene3D" id="3.10.20.90">
    <property type="entry name" value="Phosphatidylinositol 3-kinase Catalytic Subunit, Chain A, domain 1"/>
    <property type="match status" value="1"/>
</dbReference>
<evidence type="ECO:0000259" key="4">
    <source>
        <dbReference type="PROSITE" id="PS50053"/>
    </source>
</evidence>
<dbReference type="SMART" id="SM00264">
    <property type="entry name" value="BAG"/>
    <property type="match status" value="1"/>
</dbReference>
<dbReference type="STRING" id="126957.T1J8N3"/>
<dbReference type="GO" id="GO:0000774">
    <property type="term" value="F:adenyl-nucleotide exchange factor activity"/>
    <property type="evidence" value="ECO:0007669"/>
    <property type="project" value="TreeGrafter"/>
</dbReference>
<dbReference type="GO" id="GO:0005829">
    <property type="term" value="C:cytosol"/>
    <property type="evidence" value="ECO:0007669"/>
    <property type="project" value="TreeGrafter"/>
</dbReference>
<dbReference type="SUPFAM" id="SSF63491">
    <property type="entry name" value="BAG domain"/>
    <property type="match status" value="1"/>
</dbReference>
<dbReference type="InterPro" id="IPR003103">
    <property type="entry name" value="BAG_domain"/>
</dbReference>
<dbReference type="InterPro" id="IPR039773">
    <property type="entry name" value="BAG_chaperone_regulator"/>
</dbReference>
<evidence type="ECO:0000256" key="3">
    <source>
        <dbReference type="SAM" id="Coils"/>
    </source>
</evidence>
<organism evidence="6 7">
    <name type="scientific">Strigamia maritima</name>
    <name type="common">European centipede</name>
    <name type="synonym">Geophilus maritimus</name>
    <dbReference type="NCBI Taxonomy" id="126957"/>
    <lineage>
        <taxon>Eukaryota</taxon>
        <taxon>Metazoa</taxon>
        <taxon>Ecdysozoa</taxon>
        <taxon>Arthropoda</taxon>
        <taxon>Myriapoda</taxon>
        <taxon>Chilopoda</taxon>
        <taxon>Pleurostigmophora</taxon>
        <taxon>Geophilomorpha</taxon>
        <taxon>Linotaeniidae</taxon>
        <taxon>Strigamia</taxon>
    </lineage>
</organism>
<dbReference type="InterPro" id="IPR000626">
    <property type="entry name" value="Ubiquitin-like_dom"/>
</dbReference>
<dbReference type="Pfam" id="PF02179">
    <property type="entry name" value="BAG"/>
    <property type="match status" value="1"/>
</dbReference>
<dbReference type="EnsemblMetazoa" id="SMAR010069-RA">
    <property type="protein sequence ID" value="SMAR010069-PA"/>
    <property type="gene ID" value="SMAR010069"/>
</dbReference>
<reference evidence="7" key="1">
    <citation type="submission" date="2011-05" db="EMBL/GenBank/DDBJ databases">
        <authorList>
            <person name="Richards S.R."/>
            <person name="Qu J."/>
            <person name="Jiang H."/>
            <person name="Jhangiani S.N."/>
            <person name="Agravi P."/>
            <person name="Goodspeed R."/>
            <person name="Gross S."/>
            <person name="Mandapat C."/>
            <person name="Jackson L."/>
            <person name="Mathew T."/>
            <person name="Pu L."/>
            <person name="Thornton R."/>
            <person name="Saada N."/>
            <person name="Wilczek-Boney K.B."/>
            <person name="Lee S."/>
            <person name="Kovar C."/>
            <person name="Wu Y."/>
            <person name="Scherer S.E."/>
            <person name="Worley K.C."/>
            <person name="Muzny D.M."/>
            <person name="Gibbs R."/>
        </authorList>
    </citation>
    <scope>NUCLEOTIDE SEQUENCE</scope>
    <source>
        <strain evidence="7">Brora</strain>
    </source>
</reference>
<dbReference type="Proteomes" id="UP000014500">
    <property type="component" value="Unassembled WGS sequence"/>
</dbReference>
<evidence type="ECO:0000313" key="7">
    <source>
        <dbReference type="Proteomes" id="UP000014500"/>
    </source>
</evidence>
<feature type="domain" description="Ubiquitin-like" evidence="4">
    <location>
        <begin position="29"/>
        <end position="88"/>
    </location>
</feature>
<dbReference type="AlphaFoldDB" id="T1J8N3"/>
<reference evidence="6" key="2">
    <citation type="submission" date="2015-02" db="UniProtKB">
        <authorList>
            <consortium name="EnsemblMetazoa"/>
        </authorList>
    </citation>
    <scope>IDENTIFICATION</scope>
</reference>
<dbReference type="PANTHER" id="PTHR12329">
    <property type="entry name" value="BCL2-ASSOCIATED ATHANOGENE"/>
    <property type="match status" value="1"/>
</dbReference>
<dbReference type="PANTHER" id="PTHR12329:SF16">
    <property type="entry name" value="BAG FAMILY MOLECULAR CHAPERONE REGULATOR 1"/>
    <property type="match status" value="1"/>
</dbReference>
<evidence type="ECO:0000313" key="6">
    <source>
        <dbReference type="EnsemblMetazoa" id="SMAR010069-PA"/>
    </source>
</evidence>
<keyword evidence="3" id="KW-0175">Coiled coil</keyword>
<keyword evidence="2" id="KW-0143">Chaperone</keyword>
<dbReference type="GO" id="GO:0050821">
    <property type="term" value="P:protein stabilization"/>
    <property type="evidence" value="ECO:0007669"/>
    <property type="project" value="TreeGrafter"/>
</dbReference>
<dbReference type="SUPFAM" id="SSF54236">
    <property type="entry name" value="Ubiquitin-like"/>
    <property type="match status" value="1"/>
</dbReference>
<dbReference type="GO" id="GO:0016020">
    <property type="term" value="C:membrane"/>
    <property type="evidence" value="ECO:0007669"/>
    <property type="project" value="TreeGrafter"/>
</dbReference>
<accession>T1J8N3</accession>
<dbReference type="PROSITE" id="PS50053">
    <property type="entry name" value="UBIQUITIN_2"/>
    <property type="match status" value="1"/>
</dbReference>
<sequence length="267" mass="30217">MDPVAVEVLVLHGTEKYSVSFPSCYEKNSESATVQELAEKLEKISGVPVTSQRLISKGRSLTNLTASLQSYGINSGSKIMLLGSRPNALYQSEEFQSICRVESLVANLENKLGNISTDVNELKKGFLAQDLACEMLTKLNQQLKHVSEEFMKLLEQLDAMTFGENQKEARMRRKGVVDQIQKLLRRTDEIAEVIESYCTDQKNLNRVNGRKNWFSDHLRTQSIQNKYLMYNNCIDCPAFFNYNNHGSKTPVISEGLNNDLNVGIFDF</sequence>
<evidence type="ECO:0000259" key="5">
    <source>
        <dbReference type="PROSITE" id="PS51035"/>
    </source>
</evidence>
<dbReference type="InterPro" id="IPR036533">
    <property type="entry name" value="BAG_dom_sf"/>
</dbReference>
<keyword evidence="7" id="KW-1185">Reference proteome</keyword>
<dbReference type="HOGENOM" id="CLU_055378_1_0_1"/>
<dbReference type="EMBL" id="JH431958">
    <property type="status" value="NOT_ANNOTATED_CDS"/>
    <property type="molecule type" value="Genomic_DNA"/>
</dbReference>
<dbReference type="Pfam" id="PF00240">
    <property type="entry name" value="ubiquitin"/>
    <property type="match status" value="1"/>
</dbReference>
<evidence type="ECO:0000256" key="1">
    <source>
        <dbReference type="ARBA" id="ARBA00022374"/>
    </source>
</evidence>
<dbReference type="CDD" id="cd01812">
    <property type="entry name" value="Ubl_BAG1"/>
    <property type="match status" value="1"/>
</dbReference>
<dbReference type="PhylomeDB" id="T1J8N3"/>
<dbReference type="GO" id="GO:0005634">
    <property type="term" value="C:nucleus"/>
    <property type="evidence" value="ECO:0007669"/>
    <property type="project" value="TreeGrafter"/>
</dbReference>
<dbReference type="InterPro" id="IPR029071">
    <property type="entry name" value="Ubiquitin-like_domsf"/>
</dbReference>
<feature type="coiled-coil region" evidence="3">
    <location>
        <begin position="105"/>
        <end position="156"/>
    </location>
</feature>
<dbReference type="Gene3D" id="1.20.58.120">
    <property type="entry name" value="BAG domain"/>
    <property type="match status" value="1"/>
</dbReference>
<proteinExistence type="predicted"/>